<dbReference type="InterPro" id="IPR001128">
    <property type="entry name" value="Cyt_P450"/>
</dbReference>
<evidence type="ECO:0000256" key="4">
    <source>
        <dbReference type="ARBA" id="ARBA00022723"/>
    </source>
</evidence>
<dbReference type="PRINTS" id="PR00463">
    <property type="entry name" value="EP450I"/>
</dbReference>
<dbReference type="GO" id="GO:0008395">
    <property type="term" value="F:steroid hydroxylase activity"/>
    <property type="evidence" value="ECO:0007669"/>
    <property type="project" value="TreeGrafter"/>
</dbReference>
<keyword evidence="5 10" id="KW-0560">Oxidoreductase</keyword>
<proteinExistence type="inferred from homology"/>
<evidence type="ECO:0000256" key="7">
    <source>
        <dbReference type="ARBA" id="ARBA00023033"/>
    </source>
</evidence>
<name>A0A914X8U7_9BILA</name>
<dbReference type="FunFam" id="1.10.630.10:FF:000182">
    <property type="entry name" value="Cytochrome P450 3A4"/>
    <property type="match status" value="1"/>
</dbReference>
<protein>
    <submittedName>
        <fullName evidence="12">Cytochrome P450</fullName>
    </submittedName>
</protein>
<dbReference type="CDD" id="cd11055">
    <property type="entry name" value="CYP3A-like"/>
    <property type="match status" value="1"/>
</dbReference>
<evidence type="ECO:0000256" key="5">
    <source>
        <dbReference type="ARBA" id="ARBA00023002"/>
    </source>
</evidence>
<comment type="cofactor">
    <cofactor evidence="1 9">
        <name>heme</name>
        <dbReference type="ChEBI" id="CHEBI:30413"/>
    </cofactor>
</comment>
<dbReference type="InterPro" id="IPR036396">
    <property type="entry name" value="Cyt_P450_sf"/>
</dbReference>
<keyword evidence="4 9" id="KW-0479">Metal-binding</keyword>
<accession>A0A914X8U7</accession>
<dbReference type="AlphaFoldDB" id="A0A914X8U7"/>
<evidence type="ECO:0000256" key="9">
    <source>
        <dbReference type="PIRSR" id="PIRSR602401-1"/>
    </source>
</evidence>
<keyword evidence="3 9" id="KW-0349">Heme</keyword>
<organism evidence="11 12">
    <name type="scientific">Plectus sambesii</name>
    <dbReference type="NCBI Taxonomy" id="2011161"/>
    <lineage>
        <taxon>Eukaryota</taxon>
        <taxon>Metazoa</taxon>
        <taxon>Ecdysozoa</taxon>
        <taxon>Nematoda</taxon>
        <taxon>Chromadorea</taxon>
        <taxon>Plectida</taxon>
        <taxon>Plectina</taxon>
        <taxon>Plectoidea</taxon>
        <taxon>Plectidae</taxon>
        <taxon>Plectus</taxon>
    </lineage>
</organism>
<dbReference type="PANTHER" id="PTHR24302">
    <property type="entry name" value="CYTOCHROME P450 FAMILY 3"/>
    <property type="match status" value="1"/>
</dbReference>
<evidence type="ECO:0000256" key="3">
    <source>
        <dbReference type="ARBA" id="ARBA00022617"/>
    </source>
</evidence>
<dbReference type="Gene3D" id="1.10.630.10">
    <property type="entry name" value="Cytochrome P450"/>
    <property type="match status" value="1"/>
</dbReference>
<dbReference type="GO" id="GO:0016705">
    <property type="term" value="F:oxidoreductase activity, acting on paired donors, with incorporation or reduction of molecular oxygen"/>
    <property type="evidence" value="ECO:0007669"/>
    <property type="project" value="InterPro"/>
</dbReference>
<dbReference type="PRINTS" id="PR00385">
    <property type="entry name" value="P450"/>
</dbReference>
<dbReference type="PROSITE" id="PS00086">
    <property type="entry name" value="CYTOCHROME_P450"/>
    <property type="match status" value="1"/>
</dbReference>
<keyword evidence="11" id="KW-1185">Reference proteome</keyword>
<comment type="function">
    <text evidence="8">Cytochromes P450 are a group of heme-thiolate monooxygenases. They oxidize a variety of structurally unrelated compounds, including steroids, fatty acids, and xenobiotics.</text>
</comment>
<keyword evidence="7 10" id="KW-0503">Monooxygenase</keyword>
<evidence type="ECO:0000256" key="6">
    <source>
        <dbReference type="ARBA" id="ARBA00023004"/>
    </source>
</evidence>
<dbReference type="PANTHER" id="PTHR24302:SF15">
    <property type="entry name" value="FATTY-ACID PEROXYGENASE"/>
    <property type="match status" value="1"/>
</dbReference>
<evidence type="ECO:0000256" key="10">
    <source>
        <dbReference type="RuleBase" id="RU000461"/>
    </source>
</evidence>
<dbReference type="InterPro" id="IPR050705">
    <property type="entry name" value="Cytochrome_P450_3A"/>
</dbReference>
<evidence type="ECO:0000256" key="8">
    <source>
        <dbReference type="ARBA" id="ARBA00043906"/>
    </source>
</evidence>
<dbReference type="InterPro" id="IPR017972">
    <property type="entry name" value="Cyt_P450_CS"/>
</dbReference>
<evidence type="ECO:0000256" key="1">
    <source>
        <dbReference type="ARBA" id="ARBA00001971"/>
    </source>
</evidence>
<keyword evidence="6 9" id="KW-0408">Iron</keyword>
<dbReference type="InterPro" id="IPR002401">
    <property type="entry name" value="Cyt_P450_E_grp-I"/>
</dbReference>
<evidence type="ECO:0000256" key="2">
    <source>
        <dbReference type="ARBA" id="ARBA00010617"/>
    </source>
</evidence>
<evidence type="ECO:0000313" key="12">
    <source>
        <dbReference type="WBParaSite" id="PSAMB.scaffold7033size12739.g29497.t1"/>
    </source>
</evidence>
<sequence length="521" mass="59639">MLTTIIAAIVLLSIIFYQYFRKRNSFFDSLNVKGPTPALLFGNLGEFWGVPIGLKIQQWTQKYGKVYGYYEGGTPVLVTSDLDILHDVFVKQFDSFHGRKLFPLQPNPDDDIMASIFMSRGMRWKRLRTIANPVFSVANLKRLLPTCEVSVDNFMEIMDERCQLGKPFDIHPYYQQLTCDVIARVAFGEERDLQRDPNNPYIELCRELFPPNPKLSKNIWNIFAMILPELRFLAQGAQDLQHKVTGANAWFVLTDKITKIVDERRLEKDGVERNIDFIQLFLEAESEDAKSTTNENKKLELSNMKVTKKLTTQEIVGQLTLFLVAGYDTTSNSLSYITYELATHPEIQEKLRAEIDEVCSGSAEITYEQVSKLKYAEQVIKETLRLYPLASLVQARLCMSSMEAGDKLKQPIPQGLTVAADVWSVHRDKTIWGDDADQFRPERFDEEVQRHPMAWFPFGAGPRICIGLRFTIIEQKIALTRMLQRFVIKKCAETLVPLRLCGAATVCPESVDIVLEPRNDI</sequence>
<dbReference type="GO" id="GO:0020037">
    <property type="term" value="F:heme binding"/>
    <property type="evidence" value="ECO:0007669"/>
    <property type="project" value="InterPro"/>
</dbReference>
<dbReference type="GO" id="GO:0005506">
    <property type="term" value="F:iron ion binding"/>
    <property type="evidence" value="ECO:0007669"/>
    <property type="project" value="InterPro"/>
</dbReference>
<reference evidence="12" key="1">
    <citation type="submission" date="2022-11" db="UniProtKB">
        <authorList>
            <consortium name="WormBaseParasite"/>
        </authorList>
    </citation>
    <scope>IDENTIFICATION</scope>
</reference>
<feature type="binding site" description="axial binding residue" evidence="9">
    <location>
        <position position="465"/>
    </location>
    <ligand>
        <name>heme</name>
        <dbReference type="ChEBI" id="CHEBI:30413"/>
    </ligand>
    <ligandPart>
        <name>Fe</name>
        <dbReference type="ChEBI" id="CHEBI:18248"/>
    </ligandPart>
</feature>
<dbReference type="Pfam" id="PF00067">
    <property type="entry name" value="p450"/>
    <property type="match status" value="1"/>
</dbReference>
<comment type="similarity">
    <text evidence="2 10">Belongs to the cytochrome P450 family.</text>
</comment>
<evidence type="ECO:0000313" key="11">
    <source>
        <dbReference type="Proteomes" id="UP000887566"/>
    </source>
</evidence>
<dbReference type="WBParaSite" id="PSAMB.scaffold7033size12739.g29497.t1">
    <property type="protein sequence ID" value="PSAMB.scaffold7033size12739.g29497.t1"/>
    <property type="gene ID" value="PSAMB.scaffold7033size12739.g29497"/>
</dbReference>
<dbReference type="SUPFAM" id="SSF48264">
    <property type="entry name" value="Cytochrome P450"/>
    <property type="match status" value="1"/>
</dbReference>
<dbReference type="Proteomes" id="UP000887566">
    <property type="component" value="Unplaced"/>
</dbReference>